<evidence type="ECO:0000259" key="11">
    <source>
        <dbReference type="Pfam" id="PF04108"/>
    </source>
</evidence>
<dbReference type="GO" id="GO:0005774">
    <property type="term" value="C:vacuolar membrane"/>
    <property type="evidence" value="ECO:0007669"/>
    <property type="project" value="UniProtKB-SubCell"/>
</dbReference>
<dbReference type="FunCoup" id="I2GY98">
    <property type="interactions" value="180"/>
</dbReference>
<dbReference type="GO" id="GO:0061709">
    <property type="term" value="P:reticulophagy"/>
    <property type="evidence" value="ECO:0007669"/>
    <property type="project" value="EnsemblFungi"/>
</dbReference>
<protein>
    <recommendedName>
        <fullName evidence="3 9">Autophagy-related protein 11</fullName>
    </recommendedName>
</protein>
<dbReference type="InterPro" id="IPR040040">
    <property type="entry name" value="ATG11"/>
</dbReference>
<feature type="domain" description="Autophagy protein ATG17-like" evidence="11">
    <location>
        <begin position="151"/>
        <end position="488"/>
    </location>
</feature>
<dbReference type="GO" id="GO:0034517">
    <property type="term" value="P:ribophagy"/>
    <property type="evidence" value="ECO:0007669"/>
    <property type="project" value="EnsemblFungi"/>
</dbReference>
<evidence type="ECO:0000256" key="7">
    <source>
        <dbReference type="ARBA" id="ARBA00023006"/>
    </source>
</evidence>
<dbReference type="GO" id="GO:0031503">
    <property type="term" value="P:protein-containing complex localization"/>
    <property type="evidence" value="ECO:0007669"/>
    <property type="project" value="EnsemblFungi"/>
</dbReference>
<evidence type="ECO:0000256" key="5">
    <source>
        <dbReference type="ARBA" id="ARBA00022554"/>
    </source>
</evidence>
<dbReference type="KEGG" id="tbl:TBLA_0B02580"/>
<dbReference type="eggNOG" id="ENOG502QVZE">
    <property type="taxonomic scope" value="Eukaryota"/>
</dbReference>
<evidence type="ECO:0000256" key="3">
    <source>
        <dbReference type="ARBA" id="ARBA00013804"/>
    </source>
</evidence>
<evidence type="ECO:0000256" key="6">
    <source>
        <dbReference type="ARBA" id="ARBA00022927"/>
    </source>
</evidence>
<evidence type="ECO:0000256" key="9">
    <source>
        <dbReference type="RuleBase" id="RU367075"/>
    </source>
</evidence>
<dbReference type="AlphaFoldDB" id="I2GY98"/>
<dbReference type="InParanoid" id="I2GY98"/>
<dbReference type="GO" id="GO:0034497">
    <property type="term" value="P:protein localization to phagophore assembly site"/>
    <property type="evidence" value="ECO:0007669"/>
    <property type="project" value="EnsemblFungi"/>
</dbReference>
<evidence type="ECO:0000256" key="2">
    <source>
        <dbReference type="ARBA" id="ARBA00009729"/>
    </source>
</evidence>
<keyword evidence="14" id="KW-1185">Reference proteome</keyword>
<evidence type="ECO:0000256" key="4">
    <source>
        <dbReference type="ARBA" id="ARBA00022448"/>
    </source>
</evidence>
<dbReference type="GO" id="GO:0019901">
    <property type="term" value="F:protein kinase binding"/>
    <property type="evidence" value="ECO:0007669"/>
    <property type="project" value="TreeGrafter"/>
</dbReference>
<dbReference type="Proteomes" id="UP000002866">
    <property type="component" value="Chromosome 2"/>
</dbReference>
<comment type="subunit">
    <text evidence="9">Homodimer.</text>
</comment>
<dbReference type="GO" id="GO:0000149">
    <property type="term" value="F:SNARE binding"/>
    <property type="evidence" value="ECO:0007669"/>
    <property type="project" value="EnsemblFungi"/>
</dbReference>
<feature type="coiled-coil region" evidence="10">
    <location>
        <begin position="656"/>
        <end position="722"/>
    </location>
</feature>
<dbReference type="HOGENOM" id="CLU_272501_0_0_1"/>
<accession>I2GY98</accession>
<keyword evidence="5 9" id="KW-0926">Vacuole</keyword>
<dbReference type="GO" id="GO:0060090">
    <property type="term" value="F:molecular adaptor activity"/>
    <property type="evidence" value="ECO:0007669"/>
    <property type="project" value="EnsemblFungi"/>
</dbReference>
<comment type="subcellular location">
    <subcellularLocation>
        <location evidence="9">Preautophagosomal structure membrane</location>
        <topology evidence="9">Peripheral membrane protein</topology>
    </subcellularLocation>
    <subcellularLocation>
        <location evidence="1 9">Vacuole membrane</location>
        <topology evidence="1 9">Peripheral membrane protein</topology>
    </subcellularLocation>
    <text evidence="9">During pexophagy, accumulates in the vacuolar membrane region, where the peroxisomes contact the vacuole.</text>
</comment>
<evidence type="ECO:0000256" key="8">
    <source>
        <dbReference type="ARBA" id="ARBA00023054"/>
    </source>
</evidence>
<feature type="domain" description="Autophagy-related protein 11 C-terminal" evidence="12">
    <location>
        <begin position="964"/>
        <end position="1131"/>
    </location>
</feature>
<name>I2GY98_HENB6</name>
<dbReference type="PANTHER" id="PTHR13222:SF1">
    <property type="entry name" value="RB1-INDUCIBLE COILED-COIL PROTEIN 1"/>
    <property type="match status" value="1"/>
</dbReference>
<dbReference type="GO" id="GO:1903599">
    <property type="term" value="P:positive regulation of autophagy of mitochondrion"/>
    <property type="evidence" value="ECO:0007669"/>
    <property type="project" value="UniProtKB-UniRule"/>
</dbReference>
<dbReference type="GO" id="GO:0032258">
    <property type="term" value="P:cytoplasm to vacuole targeting by the Cvt pathway"/>
    <property type="evidence" value="ECO:0007669"/>
    <property type="project" value="EnsemblFungi"/>
</dbReference>
<comment type="function">
    <text evidence="9">Involved in cytoplasm to vacuole transport (Cvt), pexophagy, mitophagy and nucleophagy. Recruits mitochondria for their selective degradation via autophagy (mitophagy) during starvation. Works as scaffold proteins that recruit ATG proteins to the pre-autophagosome (PAS), the site of vesicle/autophagosome formation. Required for the Cvt vesicles completion.</text>
</comment>
<evidence type="ECO:0000256" key="1">
    <source>
        <dbReference type="ARBA" id="ARBA00004148"/>
    </source>
</evidence>
<dbReference type="EMBL" id="HE806317">
    <property type="protein sequence ID" value="CCH59100.1"/>
    <property type="molecule type" value="Genomic_DNA"/>
</dbReference>
<dbReference type="InterPro" id="IPR019460">
    <property type="entry name" value="Atg11_C"/>
</dbReference>
<keyword evidence="4 9" id="KW-0813">Transport</keyword>
<dbReference type="GO" id="GO:0034727">
    <property type="term" value="P:piecemeal microautophagy of the nucleus"/>
    <property type="evidence" value="ECO:0007669"/>
    <property type="project" value="EnsemblFungi"/>
</dbReference>
<dbReference type="GO" id="GO:0071957">
    <property type="term" value="C:old mitotic spindle pole body"/>
    <property type="evidence" value="ECO:0007669"/>
    <property type="project" value="EnsemblFungi"/>
</dbReference>
<proteinExistence type="inferred from homology"/>
<gene>
    <name evidence="13" type="primary">TBLA0B02580</name>
    <name evidence="13" type="ORF">TBLA_0B02580</name>
</gene>
<evidence type="ECO:0000313" key="13">
    <source>
        <dbReference type="EMBL" id="CCH59100.1"/>
    </source>
</evidence>
<evidence type="ECO:0000313" key="14">
    <source>
        <dbReference type="Proteomes" id="UP000002866"/>
    </source>
</evidence>
<dbReference type="GO" id="GO:1990316">
    <property type="term" value="C:Atg1/ULK1 kinase complex"/>
    <property type="evidence" value="ECO:0007669"/>
    <property type="project" value="TreeGrafter"/>
</dbReference>
<dbReference type="RefSeq" id="XP_004178619.1">
    <property type="nucleotide sequence ID" value="XM_004178571.1"/>
</dbReference>
<keyword evidence="7 9" id="KW-0072">Autophagy</keyword>
<dbReference type="GO" id="GO:0000422">
    <property type="term" value="P:autophagy of mitochondrion"/>
    <property type="evidence" value="ECO:0007669"/>
    <property type="project" value="EnsemblFungi"/>
</dbReference>
<dbReference type="OrthoDB" id="447953at2759"/>
<keyword evidence="8 10" id="KW-0175">Coiled coil</keyword>
<keyword evidence="9" id="KW-0472">Membrane</keyword>
<dbReference type="GeneID" id="14493919"/>
<keyword evidence="6 9" id="KW-0653">Protein transport</keyword>
<dbReference type="STRING" id="1071380.I2GY98"/>
<dbReference type="GO" id="GO:0000425">
    <property type="term" value="P:pexophagy"/>
    <property type="evidence" value="ECO:0007669"/>
    <property type="project" value="EnsemblFungi"/>
</dbReference>
<dbReference type="Pfam" id="PF10377">
    <property type="entry name" value="ATG11"/>
    <property type="match status" value="1"/>
</dbReference>
<evidence type="ECO:0000256" key="10">
    <source>
        <dbReference type="SAM" id="Coils"/>
    </source>
</evidence>
<dbReference type="PANTHER" id="PTHR13222">
    <property type="entry name" value="RB1-INDUCIBLE COILED-COIL"/>
    <property type="match status" value="1"/>
</dbReference>
<dbReference type="GO" id="GO:2000786">
    <property type="term" value="P:positive regulation of autophagosome assembly"/>
    <property type="evidence" value="ECO:0007669"/>
    <property type="project" value="EnsemblFungi"/>
</dbReference>
<comment type="similarity">
    <text evidence="2 9">Belongs to the ATG11 family.</text>
</comment>
<dbReference type="GO" id="GO:0006995">
    <property type="term" value="P:cellular response to nitrogen starvation"/>
    <property type="evidence" value="ECO:0007669"/>
    <property type="project" value="EnsemblFungi"/>
</dbReference>
<dbReference type="Pfam" id="PF04108">
    <property type="entry name" value="ATG17_like"/>
    <property type="match status" value="1"/>
</dbReference>
<dbReference type="GO" id="GO:0034045">
    <property type="term" value="C:phagophore assembly site membrane"/>
    <property type="evidence" value="ECO:0007669"/>
    <property type="project" value="UniProtKB-SubCell"/>
</dbReference>
<sequence length="1133" mass="130757">MGNELKNIPLSGVHIINTVTGQITHTQFQFFVNLEEFKIYAAARCKLPVNQLFILLQDGQKLTVTTFQECSKKAHEEEVLQEVYIFDRGLFSLGLQNDDDTDDMNELVEASKIILDKLQPEDAVNLIRPIESPLSDADIRLETINHRFVSNILTTNIGWLTALDIDIQYLTESIQSKMSDINKILKGLNVCSRYLDLYCMDSFDLFDSNIKYLNQLKDFESFNKWEEFYESTLANLKGITNDPLTSFLNKKSLDKKALEVKKLDVYLRKHFQKMQEIIDENANLQKTLNFEIVELEKKYSPKTSKSTLEETMISKFYDILSTMKKQQSVLLSKKDDDLSWTNLSSKNEIYNQLIYAKDNQVKTLLTIAQALFSQYDEITTLKKQLQIENIQKWGRIATIQINVSEIKKELLTNCNEELSIYKSHQLVFAKLKDFPIVYGLYLIELLRRKLWINFILKDGLNFATSYKLNSHNEEIKRKKWLDNFGHLLNDFNLELPSEKEDLKVINCFFGRDISNPATNPAVKLKNQQEETLTSVLEIENFLNKYISSLQDNDLFANSVDILTKNIEKVKYFQHNALLSENKNPLPTKFHKSLTQPVLPLDQNEIFLNNATGSGIDNNNKVLVNGFRDRISSMSNKMFQSNVISNVSSNSLFPTVKPEIEREYLQLKDEVRILRKENDMKTSKIQSLESQISDNNVEIHAYRETLTSLNKELSRLITEKEDNTALKRVKDAEFRDHIQKIINQNVILENKLISSSKYSERLEIENKKLLSFVLNIKVELTHMREDFFNYFDKAKSQLNLITLKYTNFKNKLPKSLLQQLPNASKNASVIGINQVNFFDQSLTSQTDSYINSSNNMPLKLLEMIVQIFKANVCILENIGLLPTIDKTNNIQIIRVRGLRNNTLSDSTAGSISDSTFLIDQNEKIKSTFFNNVFQEYSNMKNFEQQEVNSIVVNPILQLFKNHLLENAVVRRFKDIESLAKRYKKESKFRKSVLETYKKEKITLKNFEIGDLALFLPMSDISIPIDSKASSVNSSFSSVDLSTPPTSEMLMNKAMSSISIDTSSRRKSNYSWAAFTAYGETKRYILKEDTKVPEGNDWFLGRIVALQNKVVTEEEPNRYKLPLGSQWCKVSATII</sequence>
<organism evidence="13 14">
    <name type="scientific">Henningerozyma blattae (strain ATCC 34711 / CBS 6284 / DSM 70876 / NBRC 10599 / NRRL Y-10934 / UCD 77-7)</name>
    <name type="common">Yeast</name>
    <name type="synonym">Tetrapisispora blattae</name>
    <dbReference type="NCBI Taxonomy" id="1071380"/>
    <lineage>
        <taxon>Eukaryota</taxon>
        <taxon>Fungi</taxon>
        <taxon>Dikarya</taxon>
        <taxon>Ascomycota</taxon>
        <taxon>Saccharomycotina</taxon>
        <taxon>Saccharomycetes</taxon>
        <taxon>Saccharomycetales</taxon>
        <taxon>Saccharomycetaceae</taxon>
        <taxon>Henningerozyma</taxon>
    </lineage>
</organism>
<dbReference type="GO" id="GO:0007059">
    <property type="term" value="P:chromosome segregation"/>
    <property type="evidence" value="ECO:0007669"/>
    <property type="project" value="EnsemblFungi"/>
</dbReference>
<dbReference type="InterPro" id="IPR045326">
    <property type="entry name" value="ATG17-like_dom"/>
</dbReference>
<evidence type="ECO:0000259" key="12">
    <source>
        <dbReference type="Pfam" id="PF10377"/>
    </source>
</evidence>
<reference evidence="13 14" key="1">
    <citation type="journal article" date="2011" name="Proc. Natl. Acad. Sci. U.S.A.">
        <title>Evolutionary erosion of yeast sex chromosomes by mating-type switching accidents.</title>
        <authorList>
            <person name="Gordon J.L."/>
            <person name="Armisen D."/>
            <person name="Proux-Wera E."/>
            <person name="Oheigeartaigh S.S."/>
            <person name="Byrne K.P."/>
            <person name="Wolfe K.H."/>
        </authorList>
    </citation>
    <scope>NUCLEOTIDE SEQUENCE [LARGE SCALE GENOMIC DNA]</scope>
    <source>
        <strain evidence="14">ATCC 34711 / CBS 6284 / DSM 70876 / NBRC 10599 / NRRL Y-10934 / UCD 77-7</strain>
    </source>
</reference>